<dbReference type="EMBL" id="BMJS01000018">
    <property type="protein sequence ID" value="GGF99873.1"/>
    <property type="molecule type" value="Genomic_DNA"/>
</dbReference>
<dbReference type="RefSeq" id="WP_117002924.1">
    <property type="nucleotide sequence ID" value="NZ_BMJS01000018.1"/>
</dbReference>
<feature type="chain" id="PRO_5035150374" description="Teneurin-like YD-shell domain-containing protein" evidence="2">
    <location>
        <begin position="28"/>
        <end position="1326"/>
    </location>
</feature>
<keyword evidence="5" id="KW-1185">Reference proteome</keyword>
<evidence type="ECO:0000259" key="3">
    <source>
        <dbReference type="Pfam" id="PF25023"/>
    </source>
</evidence>
<dbReference type="PANTHER" id="PTHR32305:SF15">
    <property type="entry name" value="PROTEIN RHSA-RELATED"/>
    <property type="match status" value="1"/>
</dbReference>
<reference evidence="4" key="2">
    <citation type="submission" date="2020-09" db="EMBL/GenBank/DDBJ databases">
        <authorList>
            <person name="Sun Q."/>
            <person name="Zhou Y."/>
        </authorList>
    </citation>
    <scope>NUCLEOTIDE SEQUENCE</scope>
    <source>
        <strain evidence="4">CGMCC 1.15758</strain>
    </source>
</reference>
<dbReference type="InterPro" id="IPR006530">
    <property type="entry name" value="YD"/>
</dbReference>
<dbReference type="Pfam" id="PF25023">
    <property type="entry name" value="TEN_YD-shell"/>
    <property type="match status" value="1"/>
</dbReference>
<accession>A0A8J2Z526</accession>
<proteinExistence type="predicted"/>
<dbReference type="NCBIfam" id="TIGR01643">
    <property type="entry name" value="YD_repeat_2x"/>
    <property type="match status" value="2"/>
</dbReference>
<feature type="signal peptide" evidence="2">
    <location>
        <begin position="1"/>
        <end position="27"/>
    </location>
</feature>
<evidence type="ECO:0000313" key="5">
    <source>
        <dbReference type="Proteomes" id="UP000636949"/>
    </source>
</evidence>
<dbReference type="Gene3D" id="2.180.10.10">
    <property type="entry name" value="RHS repeat-associated core"/>
    <property type="match status" value="3"/>
</dbReference>
<evidence type="ECO:0000256" key="1">
    <source>
        <dbReference type="ARBA" id="ARBA00022737"/>
    </source>
</evidence>
<evidence type="ECO:0000256" key="2">
    <source>
        <dbReference type="SAM" id="SignalP"/>
    </source>
</evidence>
<protein>
    <recommendedName>
        <fullName evidence="3">Teneurin-like YD-shell domain-containing protein</fullName>
    </recommendedName>
</protein>
<gene>
    <name evidence="4" type="ORF">GCM10010995_16480</name>
</gene>
<comment type="caution">
    <text evidence="4">The sequence shown here is derived from an EMBL/GenBank/DDBJ whole genome shotgun (WGS) entry which is preliminary data.</text>
</comment>
<dbReference type="InterPro" id="IPR056823">
    <property type="entry name" value="TEN-like_YD-shell"/>
</dbReference>
<feature type="domain" description="Teneurin-like YD-shell" evidence="3">
    <location>
        <begin position="1030"/>
        <end position="1229"/>
    </location>
</feature>
<sequence length="1326" mass="145449">MKDRHTFKLKKISCLLLSTLLSSPIYANVSTDHSSIVTAPDTGSLETPQATNDLAESNTTTTKASNHAELNLTATAINSDIVSNAYNLKSMGGFEVDPRTGSLGVSFKVGSLWANALQGGQVDLSIEYTGSNAFSAYPVAPSWSFSLPYVDMQTATFLLPGGGRYRMLPGNQLQYAKLQGSQFAFQQAKDGSYRFTDASGNVSYFNQKGYIVKTVSALGYSTNYSYQGNQLIAITDGDENSKNVRRIKINYQTSTVNIQSLGIDGTPRNVTLNIQGKQLISVTTPIDDGEQATTIIGYNPLGFVSDLTLPTGATFHVDYNASLKTLTGQAIPVVSKQIIRSNTQYPSWMSNGQTMMEPAQVIEYSYDPSGHNYLGFGSGAKPSSHEDPMLVNVKSGYTYQSSQTIKDDNGNTRTTTTTYDHFHRPIKAEIYANGQLIKKTSQTYEQSSNGYFSGLSAGYLQPIAMQEQSFGINGQGGQAGATLYSYAGFDQNTGLMNFKIDQNSIRTDYQYYPASVAGPFDHIVSSETTTPATIQGMITPDAITTNYPIANINRENGAQSYSSSYVSGKEIHTATTNSHALLSASQPLLSVQKTVSSSDPTAVDFGLTTAETVTTSTNLNTLYKIKSFNDDNNSAATMTTSYHQDNSTPFAPITVQEAITNGKEHVQGKTKTISAYTGQMISESDAYGNVMTYKYDLLGRVTQSIAFANRANPIINNYEYHIDPTRGLLSVKQTNAATGDIDFVYYDSLGREIARAGSDTNHSTTNYATDLPAGIRPLASQHYDALGQISDKTSYIDQNKTLTTYYHYDVAGNNDLTINPDGSADYSINDRIRNRSISLKLYSNGQVIDAPNSPCHNAMGQPTGCQADLINVSEQNVVATKVNNQTQSLFLGKHSYVILTKSDAQFDNGKALYNAQTKTQLLNALSALGNGNTPNANTLSTTIDSIIAQNETYKTTIESYDGLGRTANTTDEHGNKTTYHYNNKGEVTQKDQQATQSSLVYQYDPLYGKITNLSVIDHANNDVTYLLGSRQYNALGQLISETVQGATTTYTYNPQGDLLTKTTAKGDVFNYSYNELGSLITITRPDKTINYRYDNPAIPTQVTEVSDENSKINYSYYPDGSVYQTTTTLDNLIPVTYTEVLNNYGVLTQTADSLAHTTTDYEYDHLGRVIAKTNSLAGKTTYRYDDRGQIVESRNAVLIKRYEYNGHNGLPQLSYFSQVTPDNSVHYDYTMTYNDDGNIIKTITPHTINQYQYDKDTQQLLAFDCQEKDAASTDTFYCPADSHSDIVNHASYRYNKALNRLDLVTTQGHDANNKPIEHKTEYVYGA</sequence>
<dbReference type="OrthoDB" id="9768004at2"/>
<dbReference type="Proteomes" id="UP000636949">
    <property type="component" value="Unassembled WGS sequence"/>
</dbReference>
<evidence type="ECO:0000313" key="4">
    <source>
        <dbReference type="EMBL" id="GGF99873.1"/>
    </source>
</evidence>
<reference evidence="4" key="1">
    <citation type="journal article" date="2014" name="Int. J. Syst. Evol. Microbiol.">
        <title>Complete genome sequence of Corynebacterium casei LMG S-19264T (=DSM 44701T), isolated from a smear-ripened cheese.</title>
        <authorList>
            <consortium name="US DOE Joint Genome Institute (JGI-PGF)"/>
            <person name="Walter F."/>
            <person name="Albersmeier A."/>
            <person name="Kalinowski J."/>
            <person name="Ruckert C."/>
        </authorList>
    </citation>
    <scope>NUCLEOTIDE SEQUENCE</scope>
    <source>
        <strain evidence="4">CGMCC 1.15758</strain>
    </source>
</reference>
<name>A0A8J2Z526_9GAMM</name>
<dbReference type="InterPro" id="IPR050708">
    <property type="entry name" value="T6SS_VgrG/RHS"/>
</dbReference>
<organism evidence="4 5">
    <name type="scientific">Cysteiniphilum litorale</name>
    <dbReference type="NCBI Taxonomy" id="2056700"/>
    <lineage>
        <taxon>Bacteria</taxon>
        <taxon>Pseudomonadati</taxon>
        <taxon>Pseudomonadota</taxon>
        <taxon>Gammaproteobacteria</taxon>
        <taxon>Thiotrichales</taxon>
        <taxon>Fastidiosibacteraceae</taxon>
        <taxon>Cysteiniphilum</taxon>
    </lineage>
</organism>
<keyword evidence="2" id="KW-0732">Signal</keyword>
<keyword evidence="1" id="KW-0677">Repeat</keyword>
<dbReference type="PANTHER" id="PTHR32305">
    <property type="match status" value="1"/>
</dbReference>